<feature type="region of interest" description="Disordered" evidence="2">
    <location>
        <begin position="87"/>
        <end position="114"/>
    </location>
</feature>
<name>A0AAD6IXX0_DREDA</name>
<feature type="compositionally biased region" description="Polar residues" evidence="2">
    <location>
        <begin position="959"/>
        <end position="971"/>
    </location>
</feature>
<evidence type="ECO:0000256" key="2">
    <source>
        <dbReference type="SAM" id="MobiDB-lite"/>
    </source>
</evidence>
<organism evidence="3 4">
    <name type="scientific">Drechslerella dactyloides</name>
    <name type="common">Nematode-trapping fungus</name>
    <name type="synonym">Arthrobotrys dactyloides</name>
    <dbReference type="NCBI Taxonomy" id="74499"/>
    <lineage>
        <taxon>Eukaryota</taxon>
        <taxon>Fungi</taxon>
        <taxon>Dikarya</taxon>
        <taxon>Ascomycota</taxon>
        <taxon>Pezizomycotina</taxon>
        <taxon>Orbiliomycetes</taxon>
        <taxon>Orbiliales</taxon>
        <taxon>Orbiliaceae</taxon>
        <taxon>Drechslerella</taxon>
    </lineage>
</organism>
<dbReference type="AlphaFoldDB" id="A0AAD6IXX0"/>
<evidence type="ECO:0000313" key="3">
    <source>
        <dbReference type="EMBL" id="KAJ6260511.1"/>
    </source>
</evidence>
<feature type="region of interest" description="Disordered" evidence="2">
    <location>
        <begin position="335"/>
        <end position="403"/>
    </location>
</feature>
<feature type="compositionally biased region" description="Basic and acidic residues" evidence="2">
    <location>
        <begin position="1089"/>
        <end position="1103"/>
    </location>
</feature>
<feature type="region of interest" description="Disordered" evidence="2">
    <location>
        <begin position="742"/>
        <end position="787"/>
    </location>
</feature>
<protein>
    <submittedName>
        <fullName evidence="3">Uncharacterized protein</fullName>
    </submittedName>
</protein>
<comment type="caution">
    <text evidence="3">The sequence shown here is derived from an EMBL/GenBank/DDBJ whole genome shotgun (WGS) entry which is preliminary data.</text>
</comment>
<gene>
    <name evidence="3" type="ORF">Dda_4737</name>
</gene>
<keyword evidence="1" id="KW-0175">Coiled coil</keyword>
<evidence type="ECO:0000313" key="4">
    <source>
        <dbReference type="Proteomes" id="UP001221413"/>
    </source>
</evidence>
<feature type="region of interest" description="Disordered" evidence="2">
    <location>
        <begin position="896"/>
        <end position="924"/>
    </location>
</feature>
<dbReference type="Proteomes" id="UP001221413">
    <property type="component" value="Unassembled WGS sequence"/>
</dbReference>
<feature type="compositionally biased region" description="Low complexity" evidence="2">
    <location>
        <begin position="909"/>
        <end position="924"/>
    </location>
</feature>
<keyword evidence="4" id="KW-1185">Reference proteome</keyword>
<feature type="compositionally biased region" description="Polar residues" evidence="2">
    <location>
        <begin position="822"/>
        <end position="833"/>
    </location>
</feature>
<feature type="compositionally biased region" description="Polar residues" evidence="2">
    <location>
        <begin position="88"/>
        <end position="105"/>
    </location>
</feature>
<reference evidence="3" key="1">
    <citation type="submission" date="2023-01" db="EMBL/GenBank/DDBJ databases">
        <title>The chitinases involved in constricting ring structure development in the nematode-trapping fungus Drechslerella dactyloides.</title>
        <authorList>
            <person name="Wang R."/>
            <person name="Zhang L."/>
            <person name="Tang P."/>
            <person name="Li S."/>
            <person name="Liang L."/>
        </authorList>
    </citation>
    <scope>NUCLEOTIDE SEQUENCE</scope>
    <source>
        <strain evidence="3">YMF1.00031</strain>
    </source>
</reference>
<dbReference type="EMBL" id="JAQGDS010000005">
    <property type="protein sequence ID" value="KAJ6260511.1"/>
    <property type="molecule type" value="Genomic_DNA"/>
</dbReference>
<feature type="coiled-coil region" evidence="1">
    <location>
        <begin position="449"/>
        <end position="476"/>
    </location>
</feature>
<evidence type="ECO:0000256" key="1">
    <source>
        <dbReference type="SAM" id="Coils"/>
    </source>
</evidence>
<feature type="region of interest" description="Disordered" evidence="2">
    <location>
        <begin position="938"/>
        <end position="971"/>
    </location>
</feature>
<accession>A0AAD6IXX0</accession>
<sequence>MSSLHGNCNFRNLEFNTVCGCQEFTPEEDEDVSVGTTGLLSTGGRARKTCLCGHFINFHSKCIDRPREHAPKRHIISDSFRSARLRSGATTPTSIALTSNKQPTPATEPGQDYGDTYTLSKTFEDPPARYQQNPNNRILAGSFSDAAGLGISLRTTRDTDRSYAGRSGDSSAVTEIAPHVANVHGRTVQQPPLLSDTRRGQRGGTLLRSARSSPLLGHQQMQQLNLNSTYKVTAADDTTPVASTVADEQVITGQERYLEFDRRVNGALHIVRGLSQAFLPLSLQEGIRLHTPTARRDSAPFIAFDERDANDELRRQTLAIEAQLRTLARTVAGRLNDGAADEEPRNRIEELPQSVPSEGPARLQALKSSPLKPPVDEVRTAVEDESSSSPQASPPPPAEDGDEVVLTSSALMPPPAGVVSESFVNKKIHDIVEKVDLQEEICNDVMKFKNDKEEEIEELGANVFGLEERLSNMENQFHRFLEDREQSFRKRSREDEDDDGERKKRSKRHRREATTADLRTPSLLDKPDKSHKKTARGSELLDGTFKQTLTTMTSFTRTHSTATSFTSASSSSTSVPVNQAALIKSLTSKIGFLQQRLQQIEAVAIPSCERPWTVQVVALPQSIWATWRGTKDGDLLEQQKVPRALQSSSRAWKRLHSRGLIKCLEVTGGEARDVERAIRKAFGGVFSALYDAGDASTKEDGPYEWSPLRKAPEQITLRALSNDEMSRQFWKVDFLRGTCAEDLRSSTPNPSRSSPHHLYDPSKGSQVARAGASPTKSQSSGPKPTHRLYITNCRTDAMCGSWDLTRDNTQLSSAHSKRHTGSAFSTQPSSLGAQTLRRRLGVDGGSGSPKMGADQSYRSGWSAIRNLRPETVYIYDNKHQIASMKPRPAEDEAFWYYDPSLDGPRDDGSSSSSSSSSGYGSASVTDVQVAVPTVAVTANDDELMRSRRSPSYSRRHEAQQSQKLGTQQSCTLQETAAASSIPQQQPLLVSQASFSGRQEPSLLRNSVKNTGDGEFASASPGLLSYDSDSTPKASFLATPGSFVNSAAVAAAKPLRRSRRNRDAKAASQMTANSLLDLHRGGTSQTLSRQDSKGSGAERWEDAPLRLSRASTAEREA</sequence>
<feature type="region of interest" description="Disordered" evidence="2">
    <location>
        <begin position="810"/>
        <end position="834"/>
    </location>
</feature>
<feature type="region of interest" description="Disordered" evidence="2">
    <location>
        <begin position="486"/>
        <end position="541"/>
    </location>
</feature>
<proteinExistence type="predicted"/>
<feature type="region of interest" description="Disordered" evidence="2">
    <location>
        <begin position="1052"/>
        <end position="1116"/>
    </location>
</feature>